<gene>
    <name evidence="1" type="ORF">CGOC_LOCUS12657</name>
</gene>
<dbReference type="OrthoDB" id="5864015at2759"/>
<name>A0A3P7N4G6_CYLGO</name>
<proteinExistence type="predicted"/>
<organism evidence="1 2">
    <name type="scientific">Cylicostephanus goldi</name>
    <name type="common">Nematode worm</name>
    <dbReference type="NCBI Taxonomy" id="71465"/>
    <lineage>
        <taxon>Eukaryota</taxon>
        <taxon>Metazoa</taxon>
        <taxon>Ecdysozoa</taxon>
        <taxon>Nematoda</taxon>
        <taxon>Chromadorea</taxon>
        <taxon>Rhabditida</taxon>
        <taxon>Rhabditina</taxon>
        <taxon>Rhabditomorpha</taxon>
        <taxon>Strongyloidea</taxon>
        <taxon>Strongylidae</taxon>
        <taxon>Cylicostephanus</taxon>
    </lineage>
</organism>
<reference evidence="1 2" key="1">
    <citation type="submission" date="2018-11" db="EMBL/GenBank/DDBJ databases">
        <authorList>
            <consortium name="Pathogen Informatics"/>
        </authorList>
    </citation>
    <scope>NUCLEOTIDE SEQUENCE [LARGE SCALE GENOMIC DNA]</scope>
</reference>
<dbReference type="EMBL" id="UYRV01124734">
    <property type="protein sequence ID" value="VDN34510.1"/>
    <property type="molecule type" value="Genomic_DNA"/>
</dbReference>
<keyword evidence="2" id="KW-1185">Reference proteome</keyword>
<protein>
    <submittedName>
        <fullName evidence="1">Uncharacterized protein</fullName>
    </submittedName>
</protein>
<accession>A0A3P7N4G6</accession>
<dbReference type="Proteomes" id="UP000271889">
    <property type="component" value="Unassembled WGS sequence"/>
</dbReference>
<evidence type="ECO:0000313" key="2">
    <source>
        <dbReference type="Proteomes" id="UP000271889"/>
    </source>
</evidence>
<sequence>METKVEEFLQNYAIALDKYGSLSEKEVEDFEQYSNRAEAVLSSSLDYIVLLKGRLNTFTSYPGTRSVHITSNNNVEQEGAQGVKKMELPTLPIPTFYGDLWELDNFWTLFDANVNSKPLPEPFKFNYLIKAPKGKPLQAI</sequence>
<evidence type="ECO:0000313" key="1">
    <source>
        <dbReference type="EMBL" id="VDN34510.1"/>
    </source>
</evidence>
<dbReference type="AlphaFoldDB" id="A0A3P7N4G6"/>